<comment type="caution">
    <text evidence="1">The sequence shown here is derived from an EMBL/GenBank/DDBJ whole genome shotgun (WGS) entry which is preliminary data.</text>
</comment>
<evidence type="ECO:0008006" key="3">
    <source>
        <dbReference type="Google" id="ProtNLM"/>
    </source>
</evidence>
<dbReference type="AlphaFoldDB" id="A0AAV2SUC3"/>
<organism evidence="1 2">
    <name type="scientific">Meganyctiphanes norvegica</name>
    <name type="common">Northern krill</name>
    <name type="synonym">Thysanopoda norvegica</name>
    <dbReference type="NCBI Taxonomy" id="48144"/>
    <lineage>
        <taxon>Eukaryota</taxon>
        <taxon>Metazoa</taxon>
        <taxon>Ecdysozoa</taxon>
        <taxon>Arthropoda</taxon>
        <taxon>Crustacea</taxon>
        <taxon>Multicrustacea</taxon>
        <taxon>Malacostraca</taxon>
        <taxon>Eumalacostraca</taxon>
        <taxon>Eucarida</taxon>
        <taxon>Euphausiacea</taxon>
        <taxon>Euphausiidae</taxon>
        <taxon>Meganyctiphanes</taxon>
    </lineage>
</organism>
<evidence type="ECO:0000313" key="1">
    <source>
        <dbReference type="EMBL" id="CAL4232036.1"/>
    </source>
</evidence>
<dbReference type="Proteomes" id="UP001497623">
    <property type="component" value="Unassembled WGS sequence"/>
</dbReference>
<name>A0AAV2SUC3_MEGNR</name>
<reference evidence="1 2" key="1">
    <citation type="submission" date="2024-05" db="EMBL/GenBank/DDBJ databases">
        <authorList>
            <person name="Wallberg A."/>
        </authorList>
    </citation>
    <scope>NUCLEOTIDE SEQUENCE [LARGE SCALE GENOMIC DNA]</scope>
</reference>
<accession>A0AAV2SUC3</accession>
<evidence type="ECO:0000313" key="2">
    <source>
        <dbReference type="Proteomes" id="UP001497623"/>
    </source>
</evidence>
<dbReference type="EMBL" id="CAXKWB010110196">
    <property type="protein sequence ID" value="CAL4232036.1"/>
    <property type="molecule type" value="Genomic_DNA"/>
</dbReference>
<feature type="non-terminal residue" evidence="1">
    <location>
        <position position="141"/>
    </location>
</feature>
<gene>
    <name evidence="1" type="ORF">MNOR_LOCUS39850</name>
</gene>
<keyword evidence="2" id="KW-1185">Reference proteome</keyword>
<dbReference type="PANTHER" id="PTHR21261:SF15">
    <property type="entry name" value="BEATEN PATH IIIA, ISOFORM D-RELATED"/>
    <property type="match status" value="1"/>
</dbReference>
<dbReference type="PANTHER" id="PTHR21261">
    <property type="entry name" value="BEAT PROTEIN"/>
    <property type="match status" value="1"/>
</dbReference>
<sequence length="141" mass="15863">LHEVVLLQMARNSGGNYRCEVLTEGPKFGTDVKGTNLTIIDTPDGPPVVRGMQPSYRRGDFILLNCTSHRSLPPPHLSWAIQADKQENWQSVSPTLSDNHMNDTDLEMVHGADQRRLLFVQVSDKYIQEYPSQEFVVTPDG</sequence>
<proteinExistence type="predicted"/>
<feature type="non-terminal residue" evidence="1">
    <location>
        <position position="1"/>
    </location>
</feature>
<protein>
    <recommendedName>
        <fullName evidence="3">Ig-like domain-containing protein</fullName>
    </recommendedName>
</protein>